<dbReference type="InterPro" id="IPR036812">
    <property type="entry name" value="NAD(P)_OxRdtase_dom_sf"/>
</dbReference>
<comment type="similarity">
    <text evidence="2">Belongs to the aldo/keto reductase family. Aldo/keto reductase 2 subfamily.</text>
</comment>
<evidence type="ECO:0000259" key="4">
    <source>
        <dbReference type="Pfam" id="PF00248"/>
    </source>
</evidence>
<dbReference type="SUPFAM" id="SSF51430">
    <property type="entry name" value="NAD(P)-linked oxidoreductase"/>
    <property type="match status" value="1"/>
</dbReference>
<gene>
    <name evidence="5" type="primary">AAD14</name>
    <name evidence="5" type="ORF">Q8F55_008010</name>
</gene>
<name>A0ABR3PV42_9TREE</name>
<dbReference type="InterPro" id="IPR050523">
    <property type="entry name" value="AKR_Detox_Biosynth"/>
</dbReference>
<dbReference type="Pfam" id="PF00248">
    <property type="entry name" value="Aldo_ket_red"/>
    <property type="match status" value="1"/>
</dbReference>
<comment type="caution">
    <text evidence="5">The sequence shown here is derived from an EMBL/GenBank/DDBJ whole genome shotgun (WGS) entry which is preliminary data.</text>
</comment>
<keyword evidence="6" id="KW-1185">Reference proteome</keyword>
<organism evidence="5 6">
    <name type="scientific">Vanrija albida</name>
    <dbReference type="NCBI Taxonomy" id="181172"/>
    <lineage>
        <taxon>Eukaryota</taxon>
        <taxon>Fungi</taxon>
        <taxon>Dikarya</taxon>
        <taxon>Basidiomycota</taxon>
        <taxon>Agaricomycotina</taxon>
        <taxon>Tremellomycetes</taxon>
        <taxon>Trichosporonales</taxon>
        <taxon>Trichosporonaceae</taxon>
        <taxon>Vanrija</taxon>
    </lineage>
</organism>
<sequence length="399" mass="43035">MPAAPFHETKASDFPPTDPNHDTVFAPPPEPVTGLGVSRILSPTAGVRVSPLCLGAMSIGDQWSGYMGGRGLDVEAGKAYLDEFVALGGNFIDTANNYQNEQSEFIIGEWLAERGIRDQIVLATKYTTPWKFRAGAKFPGTQVNYGGNSKKSLRLSVEASLRKLQTDYIDILYVHWWDYSTSIEEVMQGLNELVRSGKVLYLGVSDTPAWVVAAANEYAKAHGLAQFVVYQGLWSLSARDLERDIIPMARAYGMAIAPWGALGQGKFKTPEELKERAKLRGNAPPTEHELAVSAALGKVAAEIGGGANPAGVALAWTRAKVANVFPIVGGSSVDQLKENAKALDIKLSDEQVSFLDAAAPFDPGFPFSHFGTDPHYLPGGKPNGFILNASGHIEFNTRL</sequence>
<evidence type="ECO:0000313" key="6">
    <source>
        <dbReference type="Proteomes" id="UP001565368"/>
    </source>
</evidence>
<protein>
    <submittedName>
        <fullName evidence="5">Aryl-alcohol dehydrogenase aad14</fullName>
    </submittedName>
</protein>
<feature type="region of interest" description="Disordered" evidence="3">
    <location>
        <begin position="1"/>
        <end position="24"/>
    </location>
</feature>
<proteinExistence type="inferred from homology"/>
<evidence type="ECO:0000256" key="1">
    <source>
        <dbReference type="ARBA" id="ARBA00022857"/>
    </source>
</evidence>
<evidence type="ECO:0000256" key="3">
    <source>
        <dbReference type="SAM" id="MobiDB-lite"/>
    </source>
</evidence>
<dbReference type="PANTHER" id="PTHR43364:SF7">
    <property type="entry name" value="NADP-DEPENDENT OXIDOREDUCTASE DOMAIN-CONTAINING PROTEIN-RELATED"/>
    <property type="match status" value="1"/>
</dbReference>
<reference evidence="5 6" key="1">
    <citation type="submission" date="2023-08" db="EMBL/GenBank/DDBJ databases">
        <title>Annotated Genome Sequence of Vanrija albida AlHP1.</title>
        <authorList>
            <person name="Herzog R."/>
        </authorList>
    </citation>
    <scope>NUCLEOTIDE SEQUENCE [LARGE SCALE GENOMIC DNA]</scope>
    <source>
        <strain evidence="5 6">AlHP1</strain>
    </source>
</reference>
<dbReference type="EMBL" id="JBBXJM010000006">
    <property type="protein sequence ID" value="KAL1406314.1"/>
    <property type="molecule type" value="Genomic_DNA"/>
</dbReference>
<dbReference type="RefSeq" id="XP_069206258.1">
    <property type="nucleotide sequence ID" value="XM_069356417.1"/>
</dbReference>
<evidence type="ECO:0000313" key="5">
    <source>
        <dbReference type="EMBL" id="KAL1406314.1"/>
    </source>
</evidence>
<dbReference type="Proteomes" id="UP001565368">
    <property type="component" value="Unassembled WGS sequence"/>
</dbReference>
<accession>A0ABR3PV42</accession>
<feature type="domain" description="NADP-dependent oxidoreductase" evidence="4">
    <location>
        <begin position="51"/>
        <end position="358"/>
    </location>
</feature>
<dbReference type="GeneID" id="95989053"/>
<dbReference type="InterPro" id="IPR023210">
    <property type="entry name" value="NADP_OxRdtase_dom"/>
</dbReference>
<evidence type="ECO:0000256" key="2">
    <source>
        <dbReference type="ARBA" id="ARBA00038157"/>
    </source>
</evidence>
<dbReference type="Gene3D" id="3.20.20.100">
    <property type="entry name" value="NADP-dependent oxidoreductase domain"/>
    <property type="match status" value="1"/>
</dbReference>
<dbReference type="PANTHER" id="PTHR43364">
    <property type="entry name" value="NADH-SPECIFIC METHYLGLYOXAL REDUCTASE-RELATED"/>
    <property type="match status" value="1"/>
</dbReference>
<keyword evidence="1" id="KW-0521">NADP</keyword>